<dbReference type="RefSeq" id="WP_279342121.1">
    <property type="nucleotide sequence ID" value="NZ_AP027081.1"/>
</dbReference>
<dbReference type="EMBL" id="AP027081">
    <property type="protein sequence ID" value="BDU76761.1"/>
    <property type="molecule type" value="Genomic_DNA"/>
</dbReference>
<dbReference type="Pfam" id="PF03692">
    <property type="entry name" value="CxxCxxCC"/>
    <property type="match status" value="1"/>
</dbReference>
<dbReference type="KEGG" id="msea:METESE_17190"/>
<gene>
    <name evidence="1" type="ORF">METESE_17190</name>
</gene>
<protein>
    <recommendedName>
        <fullName evidence="3">YkgJ family cysteine cluster protein</fullName>
    </recommendedName>
</protein>
<accession>A0AA48KC83</accession>
<sequence length="214" mass="22667">MAFRTTKAFDCFMAGLDPAARERAAGELEAQVRALGALPPGPDRARELHRRVDAAQARFAALRPDVASRVRCGKGCAHCCRVWVGVTREEAALLARRVEAGTAVPDPRRLRAQQAWTSPSDFMGKDPADAACVFLDGAGACAVHADRPAICRAVLVASDPELCRLGDAASRVTAVLNPYVEVLVSAALTLDGEDAPAPGRHLAHELARLLGDTP</sequence>
<evidence type="ECO:0008006" key="3">
    <source>
        <dbReference type="Google" id="ProtNLM"/>
    </source>
</evidence>
<proteinExistence type="predicted"/>
<evidence type="ECO:0000313" key="1">
    <source>
        <dbReference type="EMBL" id="BDU76761.1"/>
    </source>
</evidence>
<dbReference type="InterPro" id="IPR005358">
    <property type="entry name" value="Puta_zinc/iron-chelating_dom"/>
</dbReference>
<keyword evidence="2" id="KW-1185">Reference proteome</keyword>
<reference evidence="1" key="1">
    <citation type="journal article" date="2023" name="Int. J. Syst. Evol. Microbiol.">
        <title>Mesoterricola silvestris gen. nov., sp. nov., Mesoterricola sediminis sp. nov., Geothrix oryzae sp. nov., Geothrix edaphica sp. nov., Geothrix rubra sp. nov., and Geothrix limicola sp. nov., six novel members of Acidobacteriota isolated from soils.</title>
        <authorList>
            <person name="Itoh H."/>
            <person name="Sugisawa Y."/>
            <person name="Mise K."/>
            <person name="Xu Z."/>
            <person name="Kuniyasu M."/>
            <person name="Ushijima N."/>
            <person name="Kawano K."/>
            <person name="Kobayashi E."/>
            <person name="Shiratori Y."/>
            <person name="Masuda Y."/>
            <person name="Senoo K."/>
        </authorList>
    </citation>
    <scope>NUCLEOTIDE SEQUENCE</scope>
    <source>
        <strain evidence="1">W786</strain>
    </source>
</reference>
<organism evidence="1 2">
    <name type="scientific">Mesoterricola sediminis</name>
    <dbReference type="NCBI Taxonomy" id="2927980"/>
    <lineage>
        <taxon>Bacteria</taxon>
        <taxon>Pseudomonadati</taxon>
        <taxon>Acidobacteriota</taxon>
        <taxon>Holophagae</taxon>
        <taxon>Holophagales</taxon>
        <taxon>Holophagaceae</taxon>
        <taxon>Mesoterricola</taxon>
    </lineage>
</organism>
<name>A0AA48KC83_9BACT</name>
<dbReference type="AlphaFoldDB" id="A0AA48KC83"/>
<evidence type="ECO:0000313" key="2">
    <source>
        <dbReference type="Proteomes" id="UP001228113"/>
    </source>
</evidence>
<dbReference type="Proteomes" id="UP001228113">
    <property type="component" value="Chromosome"/>
</dbReference>